<evidence type="ECO:0000259" key="13">
    <source>
        <dbReference type="Pfam" id="PF02223"/>
    </source>
</evidence>
<dbReference type="Gene3D" id="3.40.50.300">
    <property type="entry name" value="P-loop containing nucleotide triphosphate hydrolases"/>
    <property type="match status" value="1"/>
</dbReference>
<evidence type="ECO:0000313" key="14">
    <source>
        <dbReference type="EMBL" id="OBQ46188.1"/>
    </source>
</evidence>
<reference evidence="14 15" key="1">
    <citation type="submission" date="2015-01" db="EMBL/GenBank/DDBJ databases">
        <title>Desulfovibrio sp. JC271 draft genome sequence.</title>
        <authorList>
            <person name="Shivani Y."/>
            <person name="Subhash Y."/>
            <person name="Sasikala C."/>
            <person name="Ramana C.V."/>
        </authorList>
    </citation>
    <scope>NUCLEOTIDE SEQUENCE [LARGE SCALE GENOMIC DNA]</scope>
    <source>
        <strain evidence="14 15">JC271</strain>
    </source>
</reference>
<comment type="similarity">
    <text evidence="1 12">Belongs to the thymidylate kinase family.</text>
</comment>
<dbReference type="HAMAP" id="MF_00165">
    <property type="entry name" value="Thymidylate_kinase"/>
    <property type="match status" value="1"/>
</dbReference>
<evidence type="ECO:0000256" key="5">
    <source>
        <dbReference type="ARBA" id="ARBA00022727"/>
    </source>
</evidence>
<evidence type="ECO:0000256" key="3">
    <source>
        <dbReference type="ARBA" id="ARBA00017144"/>
    </source>
</evidence>
<evidence type="ECO:0000256" key="9">
    <source>
        <dbReference type="ARBA" id="ARBA00029962"/>
    </source>
</evidence>
<evidence type="ECO:0000256" key="2">
    <source>
        <dbReference type="ARBA" id="ARBA00012980"/>
    </source>
</evidence>
<evidence type="ECO:0000313" key="15">
    <source>
        <dbReference type="Proteomes" id="UP000091979"/>
    </source>
</evidence>
<gene>
    <name evidence="12" type="primary">tmk</name>
    <name evidence="14" type="ORF">SP90_13925</name>
</gene>
<keyword evidence="8 12" id="KW-0067">ATP-binding</keyword>
<dbReference type="PANTHER" id="PTHR10344:SF4">
    <property type="entry name" value="UMP-CMP KINASE 2, MITOCHONDRIAL"/>
    <property type="match status" value="1"/>
</dbReference>
<dbReference type="FunFam" id="3.40.50.300:FF:000225">
    <property type="entry name" value="Thymidylate kinase"/>
    <property type="match status" value="1"/>
</dbReference>
<dbReference type="GO" id="GO:0006227">
    <property type="term" value="P:dUDP biosynthetic process"/>
    <property type="evidence" value="ECO:0007669"/>
    <property type="project" value="TreeGrafter"/>
</dbReference>
<organism evidence="14 15">
    <name type="scientific">Halodesulfovibrio spirochaetisodalis</name>
    <dbReference type="NCBI Taxonomy" id="1560234"/>
    <lineage>
        <taxon>Bacteria</taxon>
        <taxon>Pseudomonadati</taxon>
        <taxon>Thermodesulfobacteriota</taxon>
        <taxon>Desulfovibrionia</taxon>
        <taxon>Desulfovibrionales</taxon>
        <taxon>Desulfovibrionaceae</taxon>
        <taxon>Halodesulfovibrio</taxon>
    </lineage>
</organism>
<dbReference type="NCBIfam" id="TIGR00041">
    <property type="entry name" value="DTMP_kinase"/>
    <property type="match status" value="1"/>
</dbReference>
<dbReference type="GO" id="GO:0005829">
    <property type="term" value="C:cytosol"/>
    <property type="evidence" value="ECO:0007669"/>
    <property type="project" value="TreeGrafter"/>
</dbReference>
<evidence type="ECO:0000256" key="12">
    <source>
        <dbReference type="HAMAP-Rule" id="MF_00165"/>
    </source>
</evidence>
<evidence type="ECO:0000256" key="1">
    <source>
        <dbReference type="ARBA" id="ARBA00009776"/>
    </source>
</evidence>
<evidence type="ECO:0000256" key="6">
    <source>
        <dbReference type="ARBA" id="ARBA00022741"/>
    </source>
</evidence>
<dbReference type="PATRIC" id="fig|1560234.3.peg.1897"/>
<keyword evidence="6 12" id="KW-0547">Nucleotide-binding</keyword>
<dbReference type="GO" id="GO:0004798">
    <property type="term" value="F:dTMP kinase activity"/>
    <property type="evidence" value="ECO:0007669"/>
    <property type="project" value="UniProtKB-UniRule"/>
</dbReference>
<feature type="binding site" evidence="12">
    <location>
        <begin position="7"/>
        <end position="14"/>
    </location>
    <ligand>
        <name>ATP</name>
        <dbReference type="ChEBI" id="CHEBI:30616"/>
    </ligand>
</feature>
<evidence type="ECO:0000256" key="8">
    <source>
        <dbReference type="ARBA" id="ARBA00022840"/>
    </source>
</evidence>
<keyword evidence="7 12" id="KW-0418">Kinase</keyword>
<proteinExistence type="inferred from homology"/>
<dbReference type="InterPro" id="IPR027417">
    <property type="entry name" value="P-loop_NTPase"/>
</dbReference>
<evidence type="ECO:0000256" key="10">
    <source>
        <dbReference type="ARBA" id="ARBA00048743"/>
    </source>
</evidence>
<dbReference type="OrthoDB" id="9774907at2"/>
<dbReference type="PROSITE" id="PS01331">
    <property type="entry name" value="THYMIDYLATE_KINASE"/>
    <property type="match status" value="1"/>
</dbReference>
<dbReference type="EC" id="2.7.4.9" evidence="2 12"/>
<dbReference type="Pfam" id="PF02223">
    <property type="entry name" value="Thymidylate_kin"/>
    <property type="match status" value="1"/>
</dbReference>
<comment type="catalytic activity">
    <reaction evidence="10 12">
        <text>dTMP + ATP = dTDP + ADP</text>
        <dbReference type="Rhea" id="RHEA:13517"/>
        <dbReference type="ChEBI" id="CHEBI:30616"/>
        <dbReference type="ChEBI" id="CHEBI:58369"/>
        <dbReference type="ChEBI" id="CHEBI:63528"/>
        <dbReference type="ChEBI" id="CHEBI:456216"/>
        <dbReference type="EC" id="2.7.4.9"/>
    </reaction>
</comment>
<dbReference type="GO" id="GO:0006235">
    <property type="term" value="P:dTTP biosynthetic process"/>
    <property type="evidence" value="ECO:0007669"/>
    <property type="project" value="UniProtKB-UniRule"/>
</dbReference>
<dbReference type="PANTHER" id="PTHR10344">
    <property type="entry name" value="THYMIDYLATE KINASE"/>
    <property type="match status" value="1"/>
</dbReference>
<evidence type="ECO:0000256" key="4">
    <source>
        <dbReference type="ARBA" id="ARBA00022679"/>
    </source>
</evidence>
<dbReference type="InterPro" id="IPR018095">
    <property type="entry name" value="Thymidylate_kin_CS"/>
</dbReference>
<dbReference type="AlphaFoldDB" id="A0A1B7XA15"/>
<dbReference type="EMBL" id="JXMS01000029">
    <property type="protein sequence ID" value="OBQ46188.1"/>
    <property type="molecule type" value="Genomic_DNA"/>
</dbReference>
<name>A0A1B7XA15_9BACT</name>
<dbReference type="GO" id="GO:0006233">
    <property type="term" value="P:dTDP biosynthetic process"/>
    <property type="evidence" value="ECO:0007669"/>
    <property type="project" value="InterPro"/>
</dbReference>
<comment type="caution">
    <text evidence="14">The sequence shown here is derived from an EMBL/GenBank/DDBJ whole genome shotgun (WGS) entry which is preliminary data.</text>
</comment>
<keyword evidence="4 12" id="KW-0808">Transferase</keyword>
<evidence type="ECO:0000256" key="7">
    <source>
        <dbReference type="ARBA" id="ARBA00022777"/>
    </source>
</evidence>
<sequence>MFISLEGMEGSGKSTVLKKLHAWLESEGHEVLLTREPGGSELGKTLRALLLDAENTDITSEAELFMYLADRAQHVSQVIKPALEAGKVVLCDRYADSTVVYQGYGRGLDPNLLHSFNEVATKGLWPNITLLLDVEPEIGLRRALSRNIEKGLSRAEGRFEAEAMEFHSRVREGYLTWAALNNKRFAVIDASVTPDEVFDQVVNSMRTCIDVMKAEAIG</sequence>
<dbReference type="CDD" id="cd01672">
    <property type="entry name" value="TMPK"/>
    <property type="match status" value="1"/>
</dbReference>
<accession>A0A1B7XA15</accession>
<keyword evidence="15" id="KW-1185">Reference proteome</keyword>
<evidence type="ECO:0000256" key="11">
    <source>
        <dbReference type="ARBA" id="ARBA00057735"/>
    </source>
</evidence>
<dbReference type="STRING" id="1560234.SP90_13925"/>
<dbReference type="Proteomes" id="UP000091979">
    <property type="component" value="Unassembled WGS sequence"/>
</dbReference>
<dbReference type="GO" id="GO:0005524">
    <property type="term" value="F:ATP binding"/>
    <property type="evidence" value="ECO:0007669"/>
    <property type="project" value="UniProtKB-UniRule"/>
</dbReference>
<dbReference type="InterPro" id="IPR039430">
    <property type="entry name" value="Thymidylate_kin-like_dom"/>
</dbReference>
<feature type="domain" description="Thymidylate kinase-like" evidence="13">
    <location>
        <begin position="5"/>
        <end position="200"/>
    </location>
</feature>
<keyword evidence="5 12" id="KW-0545">Nucleotide biosynthesis</keyword>
<dbReference type="InterPro" id="IPR018094">
    <property type="entry name" value="Thymidylate_kinase"/>
</dbReference>
<comment type="function">
    <text evidence="11 12">Phosphorylation of dTMP to form dTDP in both de novo and salvage pathways of dTTP synthesis.</text>
</comment>
<protein>
    <recommendedName>
        <fullName evidence="3 12">Thymidylate kinase</fullName>
        <ecNumber evidence="2 12">2.7.4.9</ecNumber>
    </recommendedName>
    <alternativeName>
        <fullName evidence="9 12">dTMP kinase</fullName>
    </alternativeName>
</protein>
<dbReference type="RefSeq" id="WP_066857514.1">
    <property type="nucleotide sequence ID" value="NZ_JXMS01000029.1"/>
</dbReference>
<dbReference type="SUPFAM" id="SSF52540">
    <property type="entry name" value="P-loop containing nucleoside triphosphate hydrolases"/>
    <property type="match status" value="1"/>
</dbReference>